<evidence type="ECO:0000313" key="10">
    <source>
        <dbReference type="Proteomes" id="UP001610563"/>
    </source>
</evidence>
<dbReference type="PROSITE" id="PS00463">
    <property type="entry name" value="ZN2_CY6_FUNGAL_1"/>
    <property type="match status" value="2"/>
</dbReference>
<dbReference type="InterPro" id="IPR036864">
    <property type="entry name" value="Zn2-C6_fun-type_DNA-bd_sf"/>
</dbReference>
<comment type="caution">
    <text evidence="9">The sequence shown here is derived from an EMBL/GenBank/DDBJ whole genome shotgun (WGS) entry which is preliminary data.</text>
</comment>
<gene>
    <name evidence="9" type="ORF">BJX66DRAFT_324856</name>
</gene>
<dbReference type="PANTHER" id="PTHR47338:SF7">
    <property type="entry name" value="ZN(II)2CYS6 TRANSCRIPTION FACTOR (EUROFUNG)"/>
    <property type="match status" value="1"/>
</dbReference>
<reference evidence="9 10" key="1">
    <citation type="submission" date="2024-07" db="EMBL/GenBank/DDBJ databases">
        <title>Section-level genome sequencing and comparative genomics of Aspergillus sections Usti and Cavernicolus.</title>
        <authorList>
            <consortium name="Lawrence Berkeley National Laboratory"/>
            <person name="Nybo J.L."/>
            <person name="Vesth T.C."/>
            <person name="Theobald S."/>
            <person name="Frisvad J.C."/>
            <person name="Larsen T.O."/>
            <person name="Kjaerboelling I."/>
            <person name="Rothschild-Mancinelli K."/>
            <person name="Lyhne E.K."/>
            <person name="Kogle M.E."/>
            <person name="Barry K."/>
            <person name="Clum A."/>
            <person name="Na H."/>
            <person name="Ledsgaard L."/>
            <person name="Lin J."/>
            <person name="Lipzen A."/>
            <person name="Kuo A."/>
            <person name="Riley R."/>
            <person name="Mondo S."/>
            <person name="Labutti K."/>
            <person name="Haridas S."/>
            <person name="Pangalinan J."/>
            <person name="Salamov A.A."/>
            <person name="Simmons B.A."/>
            <person name="Magnuson J.K."/>
            <person name="Chen J."/>
            <person name="Drula E."/>
            <person name="Henrissat B."/>
            <person name="Wiebenga A."/>
            <person name="Lubbers R.J."/>
            <person name="Gomes A.C."/>
            <person name="Makela M.R."/>
            <person name="Stajich J."/>
            <person name="Grigoriev I.V."/>
            <person name="Mortensen U.H."/>
            <person name="De Vries R.P."/>
            <person name="Baker S.E."/>
            <person name="Andersen M.R."/>
        </authorList>
    </citation>
    <scope>NUCLEOTIDE SEQUENCE [LARGE SCALE GENOMIC DNA]</scope>
    <source>
        <strain evidence="9 10">CBS 209.92</strain>
    </source>
</reference>
<keyword evidence="2" id="KW-0479">Metal-binding</keyword>
<evidence type="ECO:0000256" key="3">
    <source>
        <dbReference type="ARBA" id="ARBA00023015"/>
    </source>
</evidence>
<organism evidence="9 10">
    <name type="scientific">Aspergillus keveii</name>
    <dbReference type="NCBI Taxonomy" id="714993"/>
    <lineage>
        <taxon>Eukaryota</taxon>
        <taxon>Fungi</taxon>
        <taxon>Dikarya</taxon>
        <taxon>Ascomycota</taxon>
        <taxon>Pezizomycotina</taxon>
        <taxon>Eurotiomycetes</taxon>
        <taxon>Eurotiomycetidae</taxon>
        <taxon>Eurotiales</taxon>
        <taxon>Aspergillaceae</taxon>
        <taxon>Aspergillus</taxon>
        <taxon>Aspergillus subgen. Nidulantes</taxon>
    </lineage>
</organism>
<keyword evidence="6" id="KW-0539">Nucleus</keyword>
<protein>
    <recommendedName>
        <fullName evidence="8">Zn(2)-C6 fungal-type domain-containing protein</fullName>
    </recommendedName>
</protein>
<evidence type="ECO:0000256" key="7">
    <source>
        <dbReference type="SAM" id="MobiDB-lite"/>
    </source>
</evidence>
<evidence type="ECO:0000256" key="1">
    <source>
        <dbReference type="ARBA" id="ARBA00004123"/>
    </source>
</evidence>
<feature type="domain" description="Zn(2)-C6 fungal-type" evidence="8">
    <location>
        <begin position="63"/>
        <end position="94"/>
    </location>
</feature>
<comment type="subcellular location">
    <subcellularLocation>
        <location evidence="1">Nucleus</location>
    </subcellularLocation>
</comment>
<dbReference type="InterPro" id="IPR050815">
    <property type="entry name" value="TF_fung"/>
</dbReference>
<proteinExistence type="predicted"/>
<dbReference type="CDD" id="cd12148">
    <property type="entry name" value="fungal_TF_MHR"/>
    <property type="match status" value="1"/>
</dbReference>
<name>A0ABR4G932_9EURO</name>
<sequence>MEDPSRSRIHRTRTGCQTCRTRKVKCDEHKPTCTQCRKGNRLCSWSASEEKRSRAPRRANATACDICREKKLKCIGNVHKACQRCTSLGLECVRTRKDVESDSSPHSIHANAHPYYHGLTEDSSLSVGQTSSNHMALGQLPVGKELEDLVEVYFSSVHHFGFLAFIHPYHFKRLLAKGEVPHELTLMMIASATRFAAPVTPENIAIADAWADAAVASLIPRIYQGYGAVQLMALLLAQHYDMHRGKTTSAYLLGGNCTRMMQMMSLHTFDRTYPADFPSRQNLSPLLSREALRRVAWSTFYLDSMTDGGRYGSQTVDEHAYRIQLPCDESFLGNDHVVTEPLFPGLVSSNVTADNLPHASLDMSAYLLRTAAARRRALHFAFRASHQEQSVDELSMDLLDLQSELEEVFAALPQRFHFIPDNLILHRNRLTTFILLHVLRQNLFIILGRAALQIYLRDPAKSNMVSQVRRNRITRALAVADVVSEGLRHTVGFDPHVGIQAYVALEILLLEPRRLASEDPSINPKASELVEAVTHLLIVIRSIGSRSEFIKHLHLEAIHRVVRCDCTDLLTVEDLALVRSKHPLVGQDAAEYNFADLRGAKMERLRKHGTVSGQDDGPIEAPDEVLLHDSPPPTSPRPDQIETTHNPSAPPDPSDNLGIETYDAMQEGRAWRDLIEPDNADHVFSSLNWLWPFEEWEGEDQIGDLAGFSGLL</sequence>
<dbReference type="Pfam" id="PF00172">
    <property type="entry name" value="Zn_clus"/>
    <property type="match status" value="2"/>
</dbReference>
<dbReference type="SUPFAM" id="SSF57701">
    <property type="entry name" value="Zn2/Cys6 DNA-binding domain"/>
    <property type="match status" value="2"/>
</dbReference>
<dbReference type="PANTHER" id="PTHR47338">
    <property type="entry name" value="ZN(II)2CYS6 TRANSCRIPTION FACTOR (EUROFUNG)-RELATED"/>
    <property type="match status" value="1"/>
</dbReference>
<dbReference type="CDD" id="cd00067">
    <property type="entry name" value="GAL4"/>
    <property type="match status" value="2"/>
</dbReference>
<keyword evidence="4" id="KW-0238">DNA-binding</keyword>
<evidence type="ECO:0000256" key="4">
    <source>
        <dbReference type="ARBA" id="ARBA00023125"/>
    </source>
</evidence>
<evidence type="ECO:0000256" key="5">
    <source>
        <dbReference type="ARBA" id="ARBA00023163"/>
    </source>
</evidence>
<evidence type="ECO:0000256" key="6">
    <source>
        <dbReference type="ARBA" id="ARBA00023242"/>
    </source>
</evidence>
<evidence type="ECO:0000259" key="8">
    <source>
        <dbReference type="PROSITE" id="PS50048"/>
    </source>
</evidence>
<dbReference type="Proteomes" id="UP001610563">
    <property type="component" value="Unassembled WGS sequence"/>
</dbReference>
<accession>A0ABR4G932</accession>
<feature type="domain" description="Zn(2)-C6 fungal-type" evidence="8">
    <location>
        <begin position="15"/>
        <end position="45"/>
    </location>
</feature>
<dbReference type="PROSITE" id="PS50048">
    <property type="entry name" value="ZN2_CY6_FUNGAL_2"/>
    <property type="match status" value="2"/>
</dbReference>
<dbReference type="Pfam" id="PF04082">
    <property type="entry name" value="Fungal_trans"/>
    <property type="match status" value="1"/>
</dbReference>
<dbReference type="EMBL" id="JBFTWV010000037">
    <property type="protein sequence ID" value="KAL2795194.1"/>
    <property type="molecule type" value="Genomic_DNA"/>
</dbReference>
<feature type="region of interest" description="Disordered" evidence="7">
    <location>
        <begin position="609"/>
        <end position="659"/>
    </location>
</feature>
<evidence type="ECO:0000313" key="9">
    <source>
        <dbReference type="EMBL" id="KAL2795194.1"/>
    </source>
</evidence>
<keyword evidence="10" id="KW-1185">Reference proteome</keyword>
<keyword evidence="5" id="KW-0804">Transcription</keyword>
<dbReference type="InterPro" id="IPR001138">
    <property type="entry name" value="Zn2Cys6_DnaBD"/>
</dbReference>
<dbReference type="Gene3D" id="4.10.240.10">
    <property type="entry name" value="Zn(2)-C6 fungal-type DNA-binding domain"/>
    <property type="match status" value="2"/>
</dbReference>
<dbReference type="InterPro" id="IPR007219">
    <property type="entry name" value="XnlR_reg_dom"/>
</dbReference>
<evidence type="ECO:0000256" key="2">
    <source>
        <dbReference type="ARBA" id="ARBA00022723"/>
    </source>
</evidence>
<dbReference type="SMART" id="SM00066">
    <property type="entry name" value="GAL4"/>
    <property type="match status" value="2"/>
</dbReference>
<keyword evidence="3" id="KW-0805">Transcription regulation</keyword>